<dbReference type="AlphaFoldDB" id="A0A699L9D9"/>
<feature type="compositionally biased region" description="Basic and acidic residues" evidence="1">
    <location>
        <begin position="35"/>
        <end position="51"/>
    </location>
</feature>
<protein>
    <submittedName>
        <fullName evidence="2">Uncharacterized protein</fullName>
    </submittedName>
</protein>
<accession>A0A699L9D9</accession>
<proteinExistence type="predicted"/>
<feature type="compositionally biased region" description="Basic residues" evidence="1">
    <location>
        <begin position="58"/>
        <end position="73"/>
    </location>
</feature>
<sequence>MSKEKAVPESPALKALKPKTTSSQPPKLKPASTKPSKEFPEKKRKLVKETPNESSPAKRSKGGLVGKKRKPKSPLKLVDEFADDGVPIIEPRIDDEEVDFQRGIELSLKDLEVRNQGRACTVVIRELESGRIQSLPKVQGKGKEKLIDEHVVHTLSDLNTPKKKSAVDQYILQKRTHETAEPTRPSSQPENEGITMTNSEMESEEIVTPVNKEKDASNRELTEINAGVQDEGQAGSNPGKQDEGHARPNPAVFDASTQQNTEQMDEEFTTTAYLNVQENLKLPTDDHVILEEPASST</sequence>
<name>A0A699L9D9_TANCI</name>
<evidence type="ECO:0000256" key="1">
    <source>
        <dbReference type="SAM" id="MobiDB-lite"/>
    </source>
</evidence>
<feature type="compositionally biased region" description="Basic and acidic residues" evidence="1">
    <location>
        <begin position="211"/>
        <end position="222"/>
    </location>
</feature>
<reference evidence="2" key="1">
    <citation type="journal article" date="2019" name="Sci. Rep.">
        <title>Draft genome of Tanacetum cinerariifolium, the natural source of mosquito coil.</title>
        <authorList>
            <person name="Yamashiro T."/>
            <person name="Shiraishi A."/>
            <person name="Satake H."/>
            <person name="Nakayama K."/>
        </authorList>
    </citation>
    <scope>NUCLEOTIDE SEQUENCE</scope>
</reference>
<comment type="caution">
    <text evidence="2">The sequence shown here is derived from an EMBL/GenBank/DDBJ whole genome shotgun (WGS) entry which is preliminary data.</text>
</comment>
<feature type="region of interest" description="Disordered" evidence="1">
    <location>
        <begin position="1"/>
        <end position="76"/>
    </location>
</feature>
<organism evidence="2">
    <name type="scientific">Tanacetum cinerariifolium</name>
    <name type="common">Dalmatian daisy</name>
    <name type="synonym">Chrysanthemum cinerariifolium</name>
    <dbReference type="NCBI Taxonomy" id="118510"/>
    <lineage>
        <taxon>Eukaryota</taxon>
        <taxon>Viridiplantae</taxon>
        <taxon>Streptophyta</taxon>
        <taxon>Embryophyta</taxon>
        <taxon>Tracheophyta</taxon>
        <taxon>Spermatophyta</taxon>
        <taxon>Magnoliopsida</taxon>
        <taxon>eudicotyledons</taxon>
        <taxon>Gunneridae</taxon>
        <taxon>Pentapetalae</taxon>
        <taxon>asterids</taxon>
        <taxon>campanulids</taxon>
        <taxon>Asterales</taxon>
        <taxon>Asteraceae</taxon>
        <taxon>Asteroideae</taxon>
        <taxon>Anthemideae</taxon>
        <taxon>Anthemidinae</taxon>
        <taxon>Tanacetum</taxon>
    </lineage>
</organism>
<gene>
    <name evidence="2" type="ORF">Tci_704082</name>
</gene>
<feature type="region of interest" description="Disordered" evidence="1">
    <location>
        <begin position="175"/>
        <end position="267"/>
    </location>
</feature>
<dbReference type="EMBL" id="BKCJ010601411">
    <property type="protein sequence ID" value="GFB32111.1"/>
    <property type="molecule type" value="Genomic_DNA"/>
</dbReference>
<feature type="compositionally biased region" description="Polar residues" evidence="1">
    <location>
        <begin position="184"/>
        <end position="200"/>
    </location>
</feature>
<evidence type="ECO:0000313" key="2">
    <source>
        <dbReference type="EMBL" id="GFB32111.1"/>
    </source>
</evidence>